<dbReference type="AlphaFoldDB" id="T0IWK3"/>
<dbReference type="RefSeq" id="WP_021316953.1">
    <property type="nucleotide sequence ID" value="NZ_AUWY01000047.1"/>
</dbReference>
<dbReference type="InterPro" id="IPR027417">
    <property type="entry name" value="P-loop_NTPase"/>
</dbReference>
<dbReference type="OrthoDB" id="547419at2"/>
<name>T0IWK3_9SPHN</name>
<organism evidence="1 2">
    <name type="scientific">Sphingobium ummariense RL-3</name>
    <dbReference type="NCBI Taxonomy" id="1346791"/>
    <lineage>
        <taxon>Bacteria</taxon>
        <taxon>Pseudomonadati</taxon>
        <taxon>Pseudomonadota</taxon>
        <taxon>Alphaproteobacteria</taxon>
        <taxon>Sphingomonadales</taxon>
        <taxon>Sphingomonadaceae</taxon>
        <taxon>Sphingobium</taxon>
    </lineage>
</organism>
<evidence type="ECO:0008006" key="3">
    <source>
        <dbReference type="Google" id="ProtNLM"/>
    </source>
</evidence>
<gene>
    <name evidence="1" type="ORF">M529_05065</name>
</gene>
<dbReference type="eggNOG" id="ENOG5032U7A">
    <property type="taxonomic scope" value="Bacteria"/>
</dbReference>
<dbReference type="Gene3D" id="3.40.50.300">
    <property type="entry name" value="P-loop containing nucleotide triphosphate hydrolases"/>
    <property type="match status" value="1"/>
</dbReference>
<keyword evidence="2" id="KW-1185">Reference proteome</keyword>
<evidence type="ECO:0000313" key="2">
    <source>
        <dbReference type="Proteomes" id="UP000015523"/>
    </source>
</evidence>
<dbReference type="SUPFAM" id="SSF52540">
    <property type="entry name" value="P-loop containing nucleoside triphosphate hydrolases"/>
    <property type="match status" value="1"/>
</dbReference>
<protein>
    <recommendedName>
        <fullName evidence="3">Sulfotransferase domain-containing protein</fullName>
    </recommendedName>
</protein>
<evidence type="ECO:0000313" key="1">
    <source>
        <dbReference type="EMBL" id="EQB33165.1"/>
    </source>
</evidence>
<dbReference type="STRING" id="1346791.M529_05065"/>
<dbReference type="PATRIC" id="fig|1346791.3.peg.972"/>
<reference evidence="1 2" key="1">
    <citation type="journal article" date="2013" name="Genome Announc.">
        <title>Draft Genome Sequence of Sphingobium ummariense Strain RL-3, a Hexachlorocyclohexane-Degrading Bacterium.</title>
        <authorList>
            <person name="Kohli P."/>
            <person name="Dua A."/>
            <person name="Sangwan N."/>
            <person name="Oldach P."/>
            <person name="Khurana J.P."/>
            <person name="Lal R."/>
        </authorList>
    </citation>
    <scope>NUCLEOTIDE SEQUENCE [LARGE SCALE GENOMIC DNA]</scope>
    <source>
        <strain evidence="1 2">RL-3</strain>
    </source>
</reference>
<accession>T0IWK3</accession>
<dbReference type="Proteomes" id="UP000015523">
    <property type="component" value="Unassembled WGS sequence"/>
</dbReference>
<sequence length="325" mass="36302">MKTLFLHAGHGKTGSSFLQSSLALSADTLLQHNLCYPDLIGNFAAARAGRITSGNIHILKKTLPTWLDDARALAPAHGSLVFSNEHLFGAIRERDFFETLDDVRSRGFTPRILLFVRNPLDHAVSYYQQRIKRSGSTADFGTFLESYDVPAEMLEAIDLLQEYEIEHRLFNYSNHRADLLAIANAWLGLPDSTLALPERTTVNRSLTAAEMALQMAFNRYLGSRSSVFVSDPLCDQLPGLKSEYPAVSYDALAGFLTRMRHSVALTNPHMPPAERYVVPDPDEAIRLFPGCDDESPLMFTRGQVEILARRIARHIKDLESRTPAS</sequence>
<proteinExistence type="predicted"/>
<comment type="caution">
    <text evidence="1">The sequence shown here is derived from an EMBL/GenBank/DDBJ whole genome shotgun (WGS) entry which is preliminary data.</text>
</comment>
<dbReference type="EMBL" id="AUWY01000047">
    <property type="protein sequence ID" value="EQB33165.1"/>
    <property type="molecule type" value="Genomic_DNA"/>
</dbReference>